<dbReference type="InterPro" id="IPR013424">
    <property type="entry name" value="Ice-binding_C"/>
</dbReference>
<dbReference type="Pfam" id="PF07589">
    <property type="entry name" value="PEP-CTERM"/>
    <property type="match status" value="1"/>
</dbReference>
<reference evidence="3 4" key="1">
    <citation type="journal article" date="2010" name="Proc. Natl. Acad. Sci. U.S.A.">
        <title>A Nitrospira metagenome illuminates the physiology and evolution of globally important nitrite-oxidizing bacteria.</title>
        <authorList>
            <person name="Lucker S."/>
            <person name="Wagner M."/>
            <person name="Maixner F."/>
            <person name="Pelletier E."/>
            <person name="Koch H."/>
            <person name="Vacherie B."/>
            <person name="Rattei T."/>
            <person name="Sinninghe Damste J."/>
            <person name="Spieck E."/>
            <person name="Le Paslier D."/>
            <person name="Daims H."/>
        </authorList>
    </citation>
    <scope>NUCLEOTIDE SEQUENCE [LARGE SCALE GENOMIC DNA]</scope>
</reference>
<evidence type="ECO:0000313" key="3">
    <source>
        <dbReference type="EMBL" id="CBK41673.1"/>
    </source>
</evidence>
<dbReference type="EMBL" id="FP929003">
    <property type="protein sequence ID" value="CBK41673.1"/>
    <property type="molecule type" value="Genomic_DNA"/>
</dbReference>
<proteinExistence type="predicted"/>
<keyword evidence="4" id="KW-1185">Reference proteome</keyword>
<name>D8PEL4_9BACT</name>
<dbReference type="AlphaFoldDB" id="D8PEL4"/>
<evidence type="ECO:0000259" key="2">
    <source>
        <dbReference type="Pfam" id="PF07589"/>
    </source>
</evidence>
<dbReference type="eggNOG" id="ENOG502ZQ8N">
    <property type="taxonomic scope" value="Bacteria"/>
</dbReference>
<evidence type="ECO:0000256" key="1">
    <source>
        <dbReference type="SAM" id="SignalP"/>
    </source>
</evidence>
<feature type="signal peptide" evidence="1">
    <location>
        <begin position="1"/>
        <end position="23"/>
    </location>
</feature>
<sequence length="251" mass="26864">MGRIRLAFVACVFCLASTASVGAVTFPFELDIVSGANWRSATNPGLVGPVNFDSSGSWTTVGFNDNAWVPAVPVPNNVITPQTVVPGTAAQFMWSPQGMQGIPTGSNGSADAYFRYKFALPQTAELPLTAIAKITADDRFDIFVNGDFLKASTLEFNRDGIRPLPKTIDFVDKLVFGENVIAIRGRDGSPGSNRDPGDPFSAGFRVNQFVFFDGYVSSAPEPGTILVLGSGMLGLIGWRWKQVKSPRSAGF</sequence>
<dbReference type="HOGENOM" id="CLU_1105559_0_0_0"/>
<evidence type="ECO:0000313" key="4">
    <source>
        <dbReference type="Proteomes" id="UP000001660"/>
    </source>
</evidence>
<accession>D8PEL4</accession>
<dbReference type="OrthoDB" id="9761045at2"/>
<gene>
    <name evidence="3" type="ORF">NIDE1948</name>
</gene>
<feature type="domain" description="Ice-binding protein C-terminal" evidence="2">
    <location>
        <begin position="219"/>
        <end position="239"/>
    </location>
</feature>
<feature type="chain" id="PRO_5003119975" description="Ice-binding protein C-terminal domain-containing protein" evidence="1">
    <location>
        <begin position="24"/>
        <end position="251"/>
    </location>
</feature>
<organism evidence="3 4">
    <name type="scientific">Nitrospira defluvii</name>
    <dbReference type="NCBI Taxonomy" id="330214"/>
    <lineage>
        <taxon>Bacteria</taxon>
        <taxon>Pseudomonadati</taxon>
        <taxon>Nitrospirota</taxon>
        <taxon>Nitrospiria</taxon>
        <taxon>Nitrospirales</taxon>
        <taxon>Nitrospiraceae</taxon>
        <taxon>Nitrospira</taxon>
    </lineage>
</organism>
<dbReference type="Gene3D" id="2.60.120.260">
    <property type="entry name" value="Galactose-binding domain-like"/>
    <property type="match status" value="1"/>
</dbReference>
<dbReference type="KEGG" id="nde:NIDE1948"/>
<dbReference type="STRING" id="330214.NIDE1948"/>
<keyword evidence="1" id="KW-0732">Signal</keyword>
<dbReference type="Proteomes" id="UP000001660">
    <property type="component" value="Chromosome"/>
</dbReference>
<protein>
    <recommendedName>
        <fullName evidence="2">Ice-binding protein C-terminal domain-containing protein</fullName>
    </recommendedName>
</protein>